<dbReference type="EMBL" id="AMZN01000116">
    <property type="protein sequence ID" value="ELR68378.1"/>
    <property type="molecule type" value="Genomic_DNA"/>
</dbReference>
<evidence type="ECO:0000313" key="1">
    <source>
        <dbReference type="EMBL" id="ELR68378.1"/>
    </source>
</evidence>
<dbReference type="RefSeq" id="WP_009583327.1">
    <property type="nucleotide sequence ID" value="NZ_AMZN01000116.1"/>
</dbReference>
<dbReference type="AlphaFoldDB" id="L8JJG2"/>
<gene>
    <name evidence="1" type="ORF">C900_00410</name>
</gene>
<proteinExistence type="predicted"/>
<reference evidence="1 2" key="1">
    <citation type="submission" date="2012-12" db="EMBL/GenBank/DDBJ databases">
        <title>Genome assembly of Fulvivirga imtechensis AK7.</title>
        <authorList>
            <person name="Nupur N."/>
            <person name="Khatri I."/>
            <person name="Kumar R."/>
            <person name="Subramanian S."/>
            <person name="Pinnaka A."/>
        </authorList>
    </citation>
    <scope>NUCLEOTIDE SEQUENCE [LARGE SCALE GENOMIC DNA]</scope>
    <source>
        <strain evidence="1 2">AK7</strain>
    </source>
</reference>
<keyword evidence="2" id="KW-1185">Reference proteome</keyword>
<dbReference type="Proteomes" id="UP000011135">
    <property type="component" value="Unassembled WGS sequence"/>
</dbReference>
<organism evidence="1 2">
    <name type="scientific">Fulvivirga imtechensis AK7</name>
    <dbReference type="NCBI Taxonomy" id="1237149"/>
    <lineage>
        <taxon>Bacteria</taxon>
        <taxon>Pseudomonadati</taxon>
        <taxon>Bacteroidota</taxon>
        <taxon>Cytophagia</taxon>
        <taxon>Cytophagales</taxon>
        <taxon>Fulvivirgaceae</taxon>
        <taxon>Fulvivirga</taxon>
    </lineage>
</organism>
<evidence type="ECO:0000313" key="2">
    <source>
        <dbReference type="Proteomes" id="UP000011135"/>
    </source>
</evidence>
<comment type="caution">
    <text evidence="1">The sequence shown here is derived from an EMBL/GenBank/DDBJ whole genome shotgun (WGS) entry which is preliminary data.</text>
</comment>
<name>L8JJG2_9BACT</name>
<protein>
    <submittedName>
        <fullName evidence="1">Uncharacterized protein</fullName>
    </submittedName>
</protein>
<sequence length="107" mass="12427">MLNILYLAITLNFSYPDFILIANDKEVSLATTKTILLPENIEVRSDKSLVLELMLSSGGRLLWLKESRTNREIRIPQYAHVEYLVVKIKEEHKTHIYRLKLSVKDNG</sequence>
<accession>L8JJG2</accession>
<dbReference type="STRING" id="1237149.C900_00410"/>